<evidence type="ECO:0000313" key="2">
    <source>
        <dbReference type="Proteomes" id="UP000784294"/>
    </source>
</evidence>
<dbReference type="EMBL" id="CAAALY010047522">
    <property type="protein sequence ID" value="VEL20672.1"/>
    <property type="molecule type" value="Genomic_DNA"/>
</dbReference>
<keyword evidence="2" id="KW-1185">Reference proteome</keyword>
<comment type="caution">
    <text evidence="1">The sequence shown here is derived from an EMBL/GenBank/DDBJ whole genome shotgun (WGS) entry which is preliminary data.</text>
</comment>
<dbReference type="AlphaFoldDB" id="A0A448WUL2"/>
<proteinExistence type="predicted"/>
<dbReference type="Proteomes" id="UP000784294">
    <property type="component" value="Unassembled WGS sequence"/>
</dbReference>
<accession>A0A448WUL2</accession>
<organism evidence="1 2">
    <name type="scientific">Protopolystoma xenopodis</name>
    <dbReference type="NCBI Taxonomy" id="117903"/>
    <lineage>
        <taxon>Eukaryota</taxon>
        <taxon>Metazoa</taxon>
        <taxon>Spiralia</taxon>
        <taxon>Lophotrochozoa</taxon>
        <taxon>Platyhelminthes</taxon>
        <taxon>Monogenea</taxon>
        <taxon>Polyopisthocotylea</taxon>
        <taxon>Polystomatidea</taxon>
        <taxon>Polystomatidae</taxon>
        <taxon>Protopolystoma</taxon>
    </lineage>
</organism>
<evidence type="ECO:0000313" key="1">
    <source>
        <dbReference type="EMBL" id="VEL20672.1"/>
    </source>
</evidence>
<gene>
    <name evidence="1" type="ORF">PXEA_LOCUS14112</name>
</gene>
<reference evidence="1" key="1">
    <citation type="submission" date="2018-11" db="EMBL/GenBank/DDBJ databases">
        <authorList>
            <consortium name="Pathogen Informatics"/>
        </authorList>
    </citation>
    <scope>NUCLEOTIDE SEQUENCE</scope>
</reference>
<sequence length="124" mass="14179">MISSIGLLAWYTIRRDMSSLAHYYELSKCQVKALDQLPVQSLWQHFSGGESLPLNPTSDRSFAYSQHSVLSITPMTPKSVSLQVDLLERYHFNHRFQVPFAELLTFLRPLFLQSPSPFTSDSSI</sequence>
<protein>
    <submittedName>
        <fullName evidence="1">Uncharacterized protein</fullName>
    </submittedName>
</protein>
<name>A0A448WUL2_9PLAT</name>